<organism evidence="1 2">
    <name type="scientific">Araneus ventricosus</name>
    <name type="common">Orbweaver spider</name>
    <name type="synonym">Epeira ventricosa</name>
    <dbReference type="NCBI Taxonomy" id="182803"/>
    <lineage>
        <taxon>Eukaryota</taxon>
        <taxon>Metazoa</taxon>
        <taxon>Ecdysozoa</taxon>
        <taxon>Arthropoda</taxon>
        <taxon>Chelicerata</taxon>
        <taxon>Arachnida</taxon>
        <taxon>Araneae</taxon>
        <taxon>Araneomorphae</taxon>
        <taxon>Entelegynae</taxon>
        <taxon>Araneoidea</taxon>
        <taxon>Araneidae</taxon>
        <taxon>Araneus</taxon>
    </lineage>
</organism>
<dbReference type="EMBL" id="BGPR01020949">
    <property type="protein sequence ID" value="GBN85788.1"/>
    <property type="molecule type" value="Genomic_DNA"/>
</dbReference>
<accession>A0A4Y2SC32</accession>
<sequence length="139" mass="15638">MLGSQSALSTGIVFGVQTPLELSFGVLSVSASYELIDAERHREQENSWRDGKTTTTTQRTELRCNSKNGTALQLKERNYATTQKTELRYNSKNGTSYTNYLVYSLFPKVADVCHMGEVYPRQVCLSIRPSACEQKISTR</sequence>
<comment type="caution">
    <text evidence="1">The sequence shown here is derived from an EMBL/GenBank/DDBJ whole genome shotgun (WGS) entry which is preliminary data.</text>
</comment>
<proteinExistence type="predicted"/>
<dbReference type="Proteomes" id="UP000499080">
    <property type="component" value="Unassembled WGS sequence"/>
</dbReference>
<name>A0A4Y2SC32_ARAVE</name>
<protein>
    <submittedName>
        <fullName evidence="1">Uncharacterized protein</fullName>
    </submittedName>
</protein>
<evidence type="ECO:0000313" key="1">
    <source>
        <dbReference type="EMBL" id="GBN85788.1"/>
    </source>
</evidence>
<reference evidence="1 2" key="1">
    <citation type="journal article" date="2019" name="Sci. Rep.">
        <title>Orb-weaving spider Araneus ventricosus genome elucidates the spidroin gene catalogue.</title>
        <authorList>
            <person name="Kono N."/>
            <person name="Nakamura H."/>
            <person name="Ohtoshi R."/>
            <person name="Moran D.A.P."/>
            <person name="Shinohara A."/>
            <person name="Yoshida Y."/>
            <person name="Fujiwara M."/>
            <person name="Mori M."/>
            <person name="Tomita M."/>
            <person name="Arakawa K."/>
        </authorList>
    </citation>
    <scope>NUCLEOTIDE SEQUENCE [LARGE SCALE GENOMIC DNA]</scope>
</reference>
<keyword evidence="2" id="KW-1185">Reference proteome</keyword>
<evidence type="ECO:0000313" key="2">
    <source>
        <dbReference type="Proteomes" id="UP000499080"/>
    </source>
</evidence>
<dbReference type="AlphaFoldDB" id="A0A4Y2SC32"/>
<gene>
    <name evidence="1" type="ORF">AVEN_167947_1</name>
</gene>